<dbReference type="InterPro" id="IPR026444">
    <property type="entry name" value="Secre_tail"/>
</dbReference>
<dbReference type="EMBL" id="BAZW01000050">
    <property type="protein sequence ID" value="GAO31519.1"/>
    <property type="molecule type" value="Genomic_DNA"/>
</dbReference>
<dbReference type="OrthoDB" id="9770276at2"/>
<name>A0A0E9M1Y5_9BACT</name>
<evidence type="ECO:0000313" key="2">
    <source>
        <dbReference type="EMBL" id="GAO31519.1"/>
    </source>
</evidence>
<evidence type="ECO:0000313" key="3">
    <source>
        <dbReference type="Proteomes" id="UP000032900"/>
    </source>
</evidence>
<protein>
    <recommendedName>
        <fullName evidence="1">Secretion system C-terminal sorting domain-containing protein</fullName>
    </recommendedName>
</protein>
<keyword evidence="3" id="KW-1185">Reference proteome</keyword>
<dbReference type="Proteomes" id="UP000032900">
    <property type="component" value="Unassembled WGS sequence"/>
</dbReference>
<dbReference type="AlphaFoldDB" id="A0A0E9M1Y5"/>
<accession>A0A0E9M1Y5</accession>
<reference evidence="2 3" key="1">
    <citation type="journal article" date="2015" name="Microbes Environ.">
        <title>Distribution and evolution of nitrogen fixation genes in the phylum bacteroidetes.</title>
        <authorList>
            <person name="Inoue J."/>
            <person name="Oshima K."/>
            <person name="Suda W."/>
            <person name="Sakamoto M."/>
            <person name="Iino T."/>
            <person name="Noda S."/>
            <person name="Hongoh Y."/>
            <person name="Hattori M."/>
            <person name="Ohkuma M."/>
        </authorList>
    </citation>
    <scope>NUCLEOTIDE SEQUENCE [LARGE SCALE GENOMIC DNA]</scope>
    <source>
        <strain evidence="2">JCM 15548</strain>
    </source>
</reference>
<dbReference type="STRING" id="1236989.JCM15548_13886"/>
<organism evidence="2 3">
    <name type="scientific">Geofilum rubicundum JCM 15548</name>
    <dbReference type="NCBI Taxonomy" id="1236989"/>
    <lineage>
        <taxon>Bacteria</taxon>
        <taxon>Pseudomonadati</taxon>
        <taxon>Bacteroidota</taxon>
        <taxon>Bacteroidia</taxon>
        <taxon>Marinilabiliales</taxon>
        <taxon>Marinilabiliaceae</taxon>
        <taxon>Geofilum</taxon>
    </lineage>
</organism>
<sequence length="687" mass="76538">MRYTWIIVFMALSLTLWSQSHIQQYEFWFNSAHDMAEKVAVTGAPAQFHLQQQIPAGDLPEGLNVFQIRFLDSENRWSSVLSQFFYKVPQSTFVENKMAHYQFWFNSDYASAVKQVGGDQPVLNLSEALDASALKDGLNTLHLRFKDSRDVWSPVLSQFFYKVPQSTFVENKMAHYQFWFNADYASAVTQAAGDQPVLNLSEVLGASVLKDGLNTLHLRFKDSRDAWSPVLSQFFYKVPQGTFVENKMAHYQYWFNSDDASVVTQSVIDQSVLDLSAALDVTDLKAGLNAIHLRFSDSRGQWSPALSQFFYKLPEQVQQENLIAAYEYWFNDADDVVSSMELEAPINPYQLLADVDMPYLPVGENHLHFRFRDTKNQWSVVLTETFLVEDCSPRSVAAPTGDEVLCQGSTSTYQTEVALNVTDLQWSVTPAEAGTLEPDFDQVVVQWAADFSGKATVAVVASNPCGALAPVEIQVEVGAPAEIETEERICAGETFTWRGGVYAESGVYEKREPNANGCEDVYKLRLEVVELNAAVVVEGPVLTAQMADVAYQWVNCEESFEPIEGAIAQSFNAVSSGSYAVIVSQHGCSLRSDCHMVVGSSLTGEQYQQGISVYPNPTSGRLTLQFEKVVGELRVRLFSLDGKLMTITEGFGTQQVDLQLNGLAAGVYLLEVERDGQLSKVKVVKKP</sequence>
<comment type="caution">
    <text evidence="2">The sequence shown here is derived from an EMBL/GenBank/DDBJ whole genome shotgun (WGS) entry which is preliminary data.</text>
</comment>
<dbReference type="RefSeq" id="WP_062127679.1">
    <property type="nucleotide sequence ID" value="NZ_BAZW01000050.1"/>
</dbReference>
<gene>
    <name evidence="2" type="ORF">JCM15548_13886</name>
</gene>
<dbReference type="Pfam" id="PF18962">
    <property type="entry name" value="Por_Secre_tail"/>
    <property type="match status" value="1"/>
</dbReference>
<dbReference type="NCBIfam" id="TIGR04183">
    <property type="entry name" value="Por_Secre_tail"/>
    <property type="match status" value="1"/>
</dbReference>
<proteinExistence type="predicted"/>
<evidence type="ECO:0000259" key="1">
    <source>
        <dbReference type="Pfam" id="PF18962"/>
    </source>
</evidence>
<feature type="domain" description="Secretion system C-terminal sorting" evidence="1">
    <location>
        <begin position="613"/>
        <end position="681"/>
    </location>
</feature>